<accession>A0A1J4J4L7</accession>
<keyword evidence="3" id="KW-0472">Membrane</keyword>
<dbReference type="RefSeq" id="XP_068347433.1">
    <property type="nucleotide sequence ID" value="XM_068512673.1"/>
</dbReference>
<name>A0A1J4J4L7_9EUKA</name>
<dbReference type="EMBL" id="MLAK01001328">
    <property type="protein sequence ID" value="OHS94296.1"/>
    <property type="molecule type" value="Genomic_DNA"/>
</dbReference>
<feature type="coiled-coil region" evidence="1">
    <location>
        <begin position="213"/>
        <end position="282"/>
    </location>
</feature>
<evidence type="ECO:0000256" key="1">
    <source>
        <dbReference type="SAM" id="Coils"/>
    </source>
</evidence>
<feature type="compositionally biased region" description="Polar residues" evidence="2">
    <location>
        <begin position="22"/>
        <end position="31"/>
    </location>
</feature>
<dbReference type="AlphaFoldDB" id="A0A1J4J4L7"/>
<reference evidence="4" key="1">
    <citation type="submission" date="2016-10" db="EMBL/GenBank/DDBJ databases">
        <authorList>
            <person name="Benchimol M."/>
            <person name="Almeida L.G."/>
            <person name="Vasconcelos A.T."/>
            <person name="Perreira-Neves A."/>
            <person name="Rosa I.A."/>
            <person name="Tasca T."/>
            <person name="Bogo M.R."/>
            <person name="de Souza W."/>
        </authorList>
    </citation>
    <scope>NUCLEOTIDE SEQUENCE [LARGE SCALE GENOMIC DNA]</scope>
    <source>
        <strain evidence="4">K</strain>
    </source>
</reference>
<sequence>MEEQLQEASQENSRLENLVCQKASQNKSTQENLHKLRRELIKLKAEVEIKNQQQDFFDQNNTQKFTEITNNLKSDLSHLKNENDRLVNELSQIKSENEKIEKEIIEKNEKIEHLENNLIETRSKAIFSLTNSIESPESLKKFEEYEKKRANLKDTIIKDQQKISSLEASIHELQVETSFEIKEANNSFEKIQTELFKLRTYNETTKHEIELIRSKNQKEIEEIEKTYQNQLNNEKKMNDKEIERLLFQIDSNALNNEKNINLLKAQTEIDQLLIKKAELTTKIEGNKSIKQKSGTKPLVTLIPAPLVDSLYQHVEKFDGIVTRIGQFFGDSPFYRLCIAIWFIFCNLCFVLFLFKI</sequence>
<feature type="transmembrane region" description="Helical" evidence="3">
    <location>
        <begin position="333"/>
        <end position="354"/>
    </location>
</feature>
<keyword evidence="3" id="KW-1133">Transmembrane helix</keyword>
<evidence type="ECO:0000313" key="5">
    <source>
        <dbReference type="Proteomes" id="UP000179807"/>
    </source>
</evidence>
<evidence type="ECO:0000313" key="4">
    <source>
        <dbReference type="EMBL" id="OHS94296.1"/>
    </source>
</evidence>
<comment type="caution">
    <text evidence="4">The sequence shown here is derived from an EMBL/GenBank/DDBJ whole genome shotgun (WGS) entry which is preliminary data.</text>
</comment>
<evidence type="ECO:0000256" key="2">
    <source>
        <dbReference type="SAM" id="MobiDB-lite"/>
    </source>
</evidence>
<proteinExistence type="predicted"/>
<dbReference type="Proteomes" id="UP000179807">
    <property type="component" value="Unassembled WGS sequence"/>
</dbReference>
<gene>
    <name evidence="4" type="ORF">TRFO_39482</name>
</gene>
<keyword evidence="1" id="KW-0175">Coiled coil</keyword>
<keyword evidence="5" id="KW-1185">Reference proteome</keyword>
<dbReference type="VEuPathDB" id="TrichDB:TRFO_39482"/>
<protein>
    <submittedName>
        <fullName evidence="4">Uncharacterized protein</fullName>
    </submittedName>
</protein>
<dbReference type="GeneID" id="94847377"/>
<evidence type="ECO:0000256" key="3">
    <source>
        <dbReference type="SAM" id="Phobius"/>
    </source>
</evidence>
<feature type="region of interest" description="Disordered" evidence="2">
    <location>
        <begin position="1"/>
        <end position="31"/>
    </location>
</feature>
<feature type="compositionally biased region" description="Polar residues" evidence="2">
    <location>
        <begin position="1"/>
        <end position="12"/>
    </location>
</feature>
<organism evidence="4 5">
    <name type="scientific">Tritrichomonas foetus</name>
    <dbReference type="NCBI Taxonomy" id="1144522"/>
    <lineage>
        <taxon>Eukaryota</taxon>
        <taxon>Metamonada</taxon>
        <taxon>Parabasalia</taxon>
        <taxon>Tritrichomonadida</taxon>
        <taxon>Tritrichomonadidae</taxon>
        <taxon>Tritrichomonas</taxon>
    </lineage>
</organism>
<keyword evidence="3" id="KW-0812">Transmembrane</keyword>